<evidence type="ECO:0000256" key="5">
    <source>
        <dbReference type="ARBA" id="ARBA00022692"/>
    </source>
</evidence>
<evidence type="ECO:0000256" key="1">
    <source>
        <dbReference type="ARBA" id="ARBA00004429"/>
    </source>
</evidence>
<feature type="transmembrane region" description="Helical" evidence="8">
    <location>
        <begin position="383"/>
        <end position="404"/>
    </location>
</feature>
<feature type="domain" description="ABC transmembrane type-1" evidence="9">
    <location>
        <begin position="379"/>
        <end position="572"/>
    </location>
</feature>
<keyword evidence="5 8" id="KW-0812">Transmembrane</keyword>
<feature type="transmembrane region" description="Helical" evidence="8">
    <location>
        <begin position="554"/>
        <end position="577"/>
    </location>
</feature>
<dbReference type="PRINTS" id="PR00173">
    <property type="entry name" value="EDTRNSPORT"/>
</dbReference>
<keyword evidence="11" id="KW-1185">Reference proteome</keyword>
<feature type="transmembrane region" description="Helical" evidence="8">
    <location>
        <begin position="229"/>
        <end position="251"/>
    </location>
</feature>
<evidence type="ECO:0000313" key="11">
    <source>
        <dbReference type="Proteomes" id="UP001474181"/>
    </source>
</evidence>
<dbReference type="PROSITE" id="PS50928">
    <property type="entry name" value="ABC_TM1"/>
    <property type="match status" value="2"/>
</dbReference>
<feature type="transmembrane region" description="Helical" evidence="8">
    <location>
        <begin position="271"/>
        <end position="290"/>
    </location>
</feature>
<comment type="similarity">
    <text evidence="8">Belongs to the binding-protein-dependent transport system permease family.</text>
</comment>
<sequence>MTRNTPTAAPPAAARFAAAPTAPRRRPAPGQYAVWAVIAVLTLAPLVPLAITSFLSKPYYLPGGVFSTDAYRQLFADAAFRRAAWNTVVFAMTATALAVLLGAAFAVLITRTNLPGRRQLGHALPAPLLIPPLGLIVGWESLYGPAGYLTQLWSKNLHLPAWNLTSLPGMSVLGAVVTLPIAYLTCKAVLDSADGTLEDAVRACGGGTLRVLTTATVPMLRTALLDSGLLIFTLCLEVLGIPLFLGRPANIRFIASYLYDTWSSSSLPDPPVVSAGAILLLVVASALLVVRGRLLRHSARYTAGTRATPPARPLDLGRWRIPAAVGMAGFVGLTCVIPLLGLVVMSSVTDLTTLVAPWHLWTAANWDQIWTDPTLHRSITDSLTVAAVGSAATVALVALATVIAHHSGFRLRRTLPALLVYPRATPGIVFGVGFFWLFLIVDWPGALLRNSLWGELLALSVRNMTLAYIILAPALARISPELAKAAAASGASWWTNTRRITLPLLRPALLSALVLMFVTLVSDYDPVVFLTKPGTELLGTTMLQTWSKGLPGPVAAMALVQVLLVALALAAGLGWTLRKRGRHA</sequence>
<dbReference type="Pfam" id="PF00528">
    <property type="entry name" value="BPD_transp_1"/>
    <property type="match status" value="1"/>
</dbReference>
<keyword evidence="7 8" id="KW-0472">Membrane</keyword>
<dbReference type="CDD" id="cd06261">
    <property type="entry name" value="TM_PBP2"/>
    <property type="match status" value="2"/>
</dbReference>
<feature type="transmembrane region" description="Helical" evidence="8">
    <location>
        <begin position="83"/>
        <end position="108"/>
    </location>
</feature>
<comment type="subcellular location">
    <subcellularLocation>
        <location evidence="1">Cell inner membrane</location>
        <topology evidence="1">Multi-pass membrane protein</topology>
    </subcellularLocation>
    <subcellularLocation>
        <location evidence="8">Cell membrane</location>
        <topology evidence="8">Multi-pass membrane protein</topology>
    </subcellularLocation>
</comment>
<accession>A0ABV1WWX9</accession>
<keyword evidence="4" id="KW-0997">Cell inner membrane</keyword>
<evidence type="ECO:0000313" key="10">
    <source>
        <dbReference type="EMBL" id="MER7181274.1"/>
    </source>
</evidence>
<feature type="transmembrane region" description="Helical" evidence="8">
    <location>
        <begin position="321"/>
        <end position="345"/>
    </location>
</feature>
<dbReference type="PANTHER" id="PTHR43357:SF4">
    <property type="entry name" value="INNER MEMBRANE ABC TRANSPORTER PERMEASE PROTEIN YDCV"/>
    <property type="match status" value="1"/>
</dbReference>
<evidence type="ECO:0000256" key="3">
    <source>
        <dbReference type="ARBA" id="ARBA00022475"/>
    </source>
</evidence>
<feature type="transmembrane region" description="Helical" evidence="8">
    <location>
        <begin position="504"/>
        <end position="522"/>
    </location>
</feature>
<evidence type="ECO:0000259" key="9">
    <source>
        <dbReference type="PROSITE" id="PS50928"/>
    </source>
</evidence>
<evidence type="ECO:0000256" key="6">
    <source>
        <dbReference type="ARBA" id="ARBA00022989"/>
    </source>
</evidence>
<dbReference type="InterPro" id="IPR035906">
    <property type="entry name" value="MetI-like_sf"/>
</dbReference>
<keyword evidence="6 8" id="KW-1133">Transmembrane helix</keyword>
<keyword evidence="3" id="KW-1003">Cell membrane</keyword>
<organism evidence="10 11">
    <name type="scientific">Streptomyces hyaluromycini</name>
    <dbReference type="NCBI Taxonomy" id="1377993"/>
    <lineage>
        <taxon>Bacteria</taxon>
        <taxon>Bacillati</taxon>
        <taxon>Actinomycetota</taxon>
        <taxon>Actinomycetes</taxon>
        <taxon>Kitasatosporales</taxon>
        <taxon>Streptomycetaceae</taxon>
        <taxon>Streptomyces</taxon>
    </lineage>
</organism>
<dbReference type="Gene3D" id="1.10.3720.10">
    <property type="entry name" value="MetI-like"/>
    <property type="match status" value="2"/>
</dbReference>
<name>A0ABV1WWX9_9ACTN</name>
<gene>
    <name evidence="10" type="ORF">ABT404_17635</name>
</gene>
<reference evidence="10 11" key="1">
    <citation type="submission" date="2024-06" db="EMBL/GenBank/DDBJ databases">
        <title>The Natural Products Discovery Center: Release of the First 8490 Sequenced Strains for Exploring Actinobacteria Biosynthetic Diversity.</title>
        <authorList>
            <person name="Kalkreuter E."/>
            <person name="Kautsar S.A."/>
            <person name="Yang D."/>
            <person name="Bader C.D."/>
            <person name="Teijaro C.N."/>
            <person name="Fluegel L."/>
            <person name="Davis C.M."/>
            <person name="Simpson J.R."/>
            <person name="Lauterbach L."/>
            <person name="Steele A.D."/>
            <person name="Gui C."/>
            <person name="Meng S."/>
            <person name="Li G."/>
            <person name="Viehrig K."/>
            <person name="Ye F."/>
            <person name="Su P."/>
            <person name="Kiefer A.F."/>
            <person name="Nichols A."/>
            <person name="Cepeda A.J."/>
            <person name="Yan W."/>
            <person name="Fan B."/>
            <person name="Jiang Y."/>
            <person name="Adhikari A."/>
            <person name="Zheng C.-J."/>
            <person name="Schuster L."/>
            <person name="Cowan T.M."/>
            <person name="Smanski M.J."/>
            <person name="Chevrette M.G."/>
            <person name="De Carvalho L.P.S."/>
            <person name="Shen B."/>
        </authorList>
    </citation>
    <scope>NUCLEOTIDE SEQUENCE [LARGE SCALE GENOMIC DNA]</scope>
    <source>
        <strain evidence="10 11">NPDC000234</strain>
    </source>
</reference>
<feature type="transmembrane region" description="Helical" evidence="8">
    <location>
        <begin position="120"/>
        <end position="139"/>
    </location>
</feature>
<comment type="caution">
    <text evidence="10">The sequence shown here is derived from an EMBL/GenBank/DDBJ whole genome shotgun (WGS) entry which is preliminary data.</text>
</comment>
<evidence type="ECO:0000256" key="2">
    <source>
        <dbReference type="ARBA" id="ARBA00022448"/>
    </source>
</evidence>
<feature type="transmembrane region" description="Helical" evidence="8">
    <location>
        <begin position="159"/>
        <end position="184"/>
    </location>
</feature>
<feature type="transmembrane region" description="Helical" evidence="8">
    <location>
        <begin position="32"/>
        <end position="55"/>
    </location>
</feature>
<keyword evidence="2 8" id="KW-0813">Transport</keyword>
<feature type="transmembrane region" description="Helical" evidence="8">
    <location>
        <begin position="456"/>
        <end position="476"/>
    </location>
</feature>
<dbReference type="SUPFAM" id="SSF161098">
    <property type="entry name" value="MetI-like"/>
    <property type="match status" value="2"/>
</dbReference>
<dbReference type="PANTHER" id="PTHR43357">
    <property type="entry name" value="INNER MEMBRANE ABC TRANSPORTER PERMEASE PROTEIN YDCV"/>
    <property type="match status" value="1"/>
</dbReference>
<evidence type="ECO:0000256" key="4">
    <source>
        <dbReference type="ARBA" id="ARBA00022519"/>
    </source>
</evidence>
<evidence type="ECO:0000256" key="8">
    <source>
        <dbReference type="RuleBase" id="RU363032"/>
    </source>
</evidence>
<dbReference type="Proteomes" id="UP001474181">
    <property type="component" value="Unassembled WGS sequence"/>
</dbReference>
<feature type="domain" description="ABC transmembrane type-1" evidence="9">
    <location>
        <begin position="84"/>
        <end position="291"/>
    </location>
</feature>
<feature type="transmembrane region" description="Helical" evidence="8">
    <location>
        <begin position="424"/>
        <end position="444"/>
    </location>
</feature>
<dbReference type="InterPro" id="IPR000515">
    <property type="entry name" value="MetI-like"/>
</dbReference>
<dbReference type="RefSeq" id="WP_350781964.1">
    <property type="nucleotide sequence ID" value="NZ_JBEPEK010000110.1"/>
</dbReference>
<evidence type="ECO:0000256" key="7">
    <source>
        <dbReference type="ARBA" id="ARBA00023136"/>
    </source>
</evidence>
<proteinExistence type="inferred from homology"/>
<protein>
    <submittedName>
        <fullName evidence="10">ABC transporter permease subunit</fullName>
    </submittedName>
</protein>
<dbReference type="EMBL" id="JBEPEK010000110">
    <property type="protein sequence ID" value="MER7181274.1"/>
    <property type="molecule type" value="Genomic_DNA"/>
</dbReference>